<dbReference type="OrthoDB" id="6424487at2759"/>
<proteinExistence type="predicted"/>
<dbReference type="AlphaFoldDB" id="A0A821S4Z8"/>
<name>A0A821S4Z8_9NEOP</name>
<feature type="coiled-coil region" evidence="1">
    <location>
        <begin position="61"/>
        <end position="127"/>
    </location>
</feature>
<dbReference type="Proteomes" id="UP000663880">
    <property type="component" value="Unassembled WGS sequence"/>
</dbReference>
<comment type="caution">
    <text evidence="2">The sequence shown here is derived from an EMBL/GenBank/DDBJ whole genome shotgun (WGS) entry which is preliminary data.</text>
</comment>
<protein>
    <submittedName>
        <fullName evidence="2">Uncharacterized protein</fullName>
    </submittedName>
</protein>
<reference evidence="2" key="1">
    <citation type="submission" date="2021-02" db="EMBL/GenBank/DDBJ databases">
        <authorList>
            <person name="Steward A R."/>
        </authorList>
    </citation>
    <scope>NUCLEOTIDE SEQUENCE</scope>
</reference>
<evidence type="ECO:0000256" key="1">
    <source>
        <dbReference type="SAM" id="Coils"/>
    </source>
</evidence>
<accession>A0A821S4Z8</accession>
<evidence type="ECO:0000313" key="3">
    <source>
        <dbReference type="Proteomes" id="UP000663880"/>
    </source>
</evidence>
<evidence type="ECO:0000313" key="2">
    <source>
        <dbReference type="EMBL" id="CAF4850564.1"/>
    </source>
</evidence>
<dbReference type="EMBL" id="CAJOBZ010000016">
    <property type="protein sequence ID" value="CAF4850564.1"/>
    <property type="molecule type" value="Genomic_DNA"/>
</dbReference>
<keyword evidence="3" id="KW-1185">Reference proteome</keyword>
<sequence length="147" mass="17024">MASTDSSTSSQISTVAADEHKRSVDDAFLNKLKSLVERLRFENATMKKSLDIERSEGRALKAQYESTIRNLKTEYKKKEDLLEKQLRSLNRTEKPEDSFGSNKLVELKRLTTEIQSLKATNKGLQEKIKVSTLQLRWFKFEYFKTGK</sequence>
<organism evidence="2 3">
    <name type="scientific">Pieris macdunnoughi</name>
    <dbReference type="NCBI Taxonomy" id="345717"/>
    <lineage>
        <taxon>Eukaryota</taxon>
        <taxon>Metazoa</taxon>
        <taxon>Ecdysozoa</taxon>
        <taxon>Arthropoda</taxon>
        <taxon>Hexapoda</taxon>
        <taxon>Insecta</taxon>
        <taxon>Pterygota</taxon>
        <taxon>Neoptera</taxon>
        <taxon>Endopterygota</taxon>
        <taxon>Lepidoptera</taxon>
        <taxon>Glossata</taxon>
        <taxon>Ditrysia</taxon>
        <taxon>Papilionoidea</taxon>
        <taxon>Pieridae</taxon>
        <taxon>Pierinae</taxon>
        <taxon>Pieris</taxon>
    </lineage>
</organism>
<gene>
    <name evidence="2" type="ORF">PMACD_LOCUS7008</name>
</gene>
<keyword evidence="1" id="KW-0175">Coiled coil</keyword>